<comment type="subcellular location">
    <subcellularLocation>
        <location evidence="1">Cell membrane</location>
        <topology evidence="1">Multi-pass membrane protein</topology>
    </subcellularLocation>
</comment>
<dbReference type="PANTHER" id="PTHR47019">
    <property type="entry name" value="LIPID II FLIPPASE MURJ"/>
    <property type="match status" value="1"/>
</dbReference>
<feature type="transmembrane region" description="Helical" evidence="8">
    <location>
        <begin position="282"/>
        <end position="303"/>
    </location>
</feature>
<keyword evidence="2" id="KW-1003">Cell membrane</keyword>
<feature type="transmembrane region" description="Helical" evidence="8">
    <location>
        <begin position="460"/>
        <end position="481"/>
    </location>
</feature>
<accession>A0A1G6J8U3</accession>
<organism evidence="9 10">
    <name type="scientific">Microbacterium enclense</name>
    <dbReference type="NCBI Taxonomy" id="993073"/>
    <lineage>
        <taxon>Bacteria</taxon>
        <taxon>Bacillati</taxon>
        <taxon>Actinomycetota</taxon>
        <taxon>Actinomycetes</taxon>
        <taxon>Micrococcales</taxon>
        <taxon>Microbacteriaceae</taxon>
        <taxon>Microbacterium</taxon>
    </lineage>
</organism>
<protein>
    <submittedName>
        <fullName evidence="9">Putative peptidoglycan lipid II flippase</fullName>
    </submittedName>
</protein>
<keyword evidence="4" id="KW-0133">Cell shape</keyword>
<dbReference type="GO" id="GO:0008360">
    <property type="term" value="P:regulation of cell shape"/>
    <property type="evidence" value="ECO:0007669"/>
    <property type="project" value="UniProtKB-KW"/>
</dbReference>
<dbReference type="InterPro" id="IPR004268">
    <property type="entry name" value="MurJ"/>
</dbReference>
<keyword evidence="3 8" id="KW-0812">Transmembrane</keyword>
<dbReference type="Pfam" id="PF03023">
    <property type="entry name" value="MurJ"/>
    <property type="match status" value="1"/>
</dbReference>
<evidence type="ECO:0000256" key="7">
    <source>
        <dbReference type="ARBA" id="ARBA00023136"/>
    </source>
</evidence>
<dbReference type="GO" id="GO:0015648">
    <property type="term" value="F:lipid-linked peptidoglycan transporter activity"/>
    <property type="evidence" value="ECO:0007669"/>
    <property type="project" value="TreeGrafter"/>
</dbReference>
<feature type="transmembrane region" description="Helical" evidence="8">
    <location>
        <begin position="88"/>
        <end position="111"/>
    </location>
</feature>
<feature type="transmembrane region" description="Helical" evidence="8">
    <location>
        <begin position="166"/>
        <end position="185"/>
    </location>
</feature>
<evidence type="ECO:0000256" key="8">
    <source>
        <dbReference type="SAM" id="Phobius"/>
    </source>
</evidence>
<feature type="transmembrane region" description="Helical" evidence="8">
    <location>
        <begin position="197"/>
        <end position="220"/>
    </location>
</feature>
<evidence type="ECO:0000256" key="2">
    <source>
        <dbReference type="ARBA" id="ARBA00022475"/>
    </source>
</evidence>
<dbReference type="AlphaFoldDB" id="A0A1G6J8U3"/>
<dbReference type="OrthoDB" id="9786339at2"/>
<dbReference type="NCBIfam" id="TIGR01695">
    <property type="entry name" value="murJ_mviN"/>
    <property type="match status" value="1"/>
</dbReference>
<feature type="transmembrane region" description="Helical" evidence="8">
    <location>
        <begin position="324"/>
        <end position="346"/>
    </location>
</feature>
<dbReference type="GO" id="GO:0034204">
    <property type="term" value="P:lipid translocation"/>
    <property type="evidence" value="ECO:0007669"/>
    <property type="project" value="TreeGrafter"/>
</dbReference>
<dbReference type="RefSeq" id="WP_058231947.1">
    <property type="nucleotide sequence ID" value="NZ_FMYG01000003.1"/>
</dbReference>
<feature type="transmembrane region" description="Helical" evidence="8">
    <location>
        <begin position="241"/>
        <end position="262"/>
    </location>
</feature>
<feature type="transmembrane region" description="Helical" evidence="8">
    <location>
        <begin position="501"/>
        <end position="521"/>
    </location>
</feature>
<dbReference type="GO" id="GO:0009252">
    <property type="term" value="P:peptidoglycan biosynthetic process"/>
    <property type="evidence" value="ECO:0007669"/>
    <property type="project" value="UniProtKB-KW"/>
</dbReference>
<evidence type="ECO:0000256" key="4">
    <source>
        <dbReference type="ARBA" id="ARBA00022960"/>
    </source>
</evidence>
<gene>
    <name evidence="9" type="ORF">SAMN05216418_1748</name>
</gene>
<sequence length="540" mass="56789">MSSIGRASVLIGAGTIVSRVSGLLRTIMLAAIVGTVASKAGDAFGLANQLPNNIYTVISTGVLTAVIVPQIVKAAAHADGGRAFVSKLFTLGTVILLAATALAMIAAPVIVQVYVNPDDFRPDQIALATAFAYWCLPQVFFYGLFALLGEILNARRVFGPYTWAPIVNNVVSVIGFGVFLLLFGGPSPDIVQWTPTMIGLLGGIATGGIVVQTLVLLVFWRRAGLQLRPDFHWRGVGLRHIGRLAGWTFLMVIVGQVAGLVQSRVLSEATGDGPSIIATQNAWLVFMLPYSIIVLSIGTPYFTQLSEHAAAGRDDEVKTDIVRSIRVLGMFIVAATAALAVASVPATRIFTNHPDEALAAAPLLLCFLVCLLPLAVLFVIQRTFYAYNDTRTPFLFTLVQGGLVAATAVAAAWSMDAGMIQVTQLAATVALGQSVASIVQVIIATVILNRRLGGIRVGEWLLPLGRFALVGIPAAAAGWGVVLLCGGPTGWIAGDKLTGALAAALIGSVVIAVYLGILALLRTPELEPALALGRRFLPKR</sequence>
<dbReference type="InterPro" id="IPR051050">
    <property type="entry name" value="Lipid_II_flippase_MurJ/MviN"/>
</dbReference>
<reference evidence="9 10" key="1">
    <citation type="submission" date="2016-09" db="EMBL/GenBank/DDBJ databases">
        <authorList>
            <person name="Capua I."/>
            <person name="De Benedictis P."/>
            <person name="Joannis T."/>
            <person name="Lombin L.H."/>
            <person name="Cattoli G."/>
        </authorList>
    </citation>
    <scope>NUCLEOTIDE SEQUENCE [LARGE SCALE GENOMIC DNA]</scope>
    <source>
        <strain evidence="9 10">NIO-1002</strain>
    </source>
</reference>
<feature type="transmembrane region" description="Helical" evidence="8">
    <location>
        <begin position="7"/>
        <end position="34"/>
    </location>
</feature>
<proteinExistence type="predicted"/>
<evidence type="ECO:0000256" key="1">
    <source>
        <dbReference type="ARBA" id="ARBA00004651"/>
    </source>
</evidence>
<dbReference type="PANTHER" id="PTHR47019:SF1">
    <property type="entry name" value="LIPID II FLIPPASE MURJ"/>
    <property type="match status" value="1"/>
</dbReference>
<keyword evidence="5" id="KW-0573">Peptidoglycan synthesis</keyword>
<keyword evidence="7 8" id="KW-0472">Membrane</keyword>
<dbReference type="Proteomes" id="UP000183203">
    <property type="component" value="Unassembled WGS sequence"/>
</dbReference>
<evidence type="ECO:0000256" key="6">
    <source>
        <dbReference type="ARBA" id="ARBA00022989"/>
    </source>
</evidence>
<feature type="transmembrane region" description="Helical" evidence="8">
    <location>
        <begin position="358"/>
        <end position="380"/>
    </location>
</feature>
<feature type="transmembrane region" description="Helical" evidence="8">
    <location>
        <begin position="392"/>
        <end position="413"/>
    </location>
</feature>
<evidence type="ECO:0000256" key="5">
    <source>
        <dbReference type="ARBA" id="ARBA00022984"/>
    </source>
</evidence>
<dbReference type="GO" id="GO:0005886">
    <property type="term" value="C:plasma membrane"/>
    <property type="evidence" value="ECO:0007669"/>
    <property type="project" value="UniProtKB-SubCell"/>
</dbReference>
<evidence type="ECO:0000313" key="9">
    <source>
        <dbReference type="EMBL" id="SDC15218.1"/>
    </source>
</evidence>
<name>A0A1G6J8U3_9MICO</name>
<dbReference type="STRING" id="993073.AS029_07460"/>
<feature type="transmembrane region" description="Helical" evidence="8">
    <location>
        <begin position="54"/>
        <end position="76"/>
    </location>
</feature>
<feature type="transmembrane region" description="Helical" evidence="8">
    <location>
        <begin position="425"/>
        <end position="448"/>
    </location>
</feature>
<keyword evidence="6 8" id="KW-1133">Transmembrane helix</keyword>
<feature type="transmembrane region" description="Helical" evidence="8">
    <location>
        <begin position="131"/>
        <end position="154"/>
    </location>
</feature>
<dbReference type="EMBL" id="FMYG01000003">
    <property type="protein sequence ID" value="SDC15218.1"/>
    <property type="molecule type" value="Genomic_DNA"/>
</dbReference>
<evidence type="ECO:0000256" key="3">
    <source>
        <dbReference type="ARBA" id="ARBA00022692"/>
    </source>
</evidence>
<evidence type="ECO:0000313" key="10">
    <source>
        <dbReference type="Proteomes" id="UP000183203"/>
    </source>
</evidence>
<dbReference type="PRINTS" id="PR01806">
    <property type="entry name" value="VIRFACTRMVIN"/>
</dbReference>